<feature type="compositionally biased region" description="Polar residues" evidence="1">
    <location>
        <begin position="143"/>
        <end position="154"/>
    </location>
</feature>
<dbReference type="Proteomes" id="UP000001878">
    <property type="component" value="Segment"/>
</dbReference>
<evidence type="ECO:0000256" key="1">
    <source>
        <dbReference type="SAM" id="MobiDB-lite"/>
    </source>
</evidence>
<protein>
    <submittedName>
        <fullName evidence="2">Putative holin</fullName>
    </submittedName>
</protein>
<dbReference type="RefSeq" id="YP_002790805.1">
    <property type="nucleotide sequence ID" value="NC_012530.1"/>
</dbReference>
<feature type="region of interest" description="Disordered" evidence="1">
    <location>
        <begin position="118"/>
        <end position="154"/>
    </location>
</feature>
<dbReference type="KEGG" id="vg:7750981"/>
<evidence type="ECO:0000313" key="2">
    <source>
        <dbReference type="EMBL" id="ACO37047.1"/>
    </source>
</evidence>
<name>C1KFN6_9CAUD</name>
<gene>
    <name evidence="2" type="ORF">lb338_phage_126</name>
</gene>
<dbReference type="EMBL" id="FJ822135">
    <property type="protein sequence ID" value="ACO37047.1"/>
    <property type="molecule type" value="Genomic_DNA"/>
</dbReference>
<proteinExistence type="predicted"/>
<sequence length="154" mass="16225">MNTWQDAVVQIVLILIGLAFTYISKSAVSVFKGLLQNKQAVSLIEATAPLAKDVVVAVQKLGLDKQLSGAVQKNIAVQGVINTLKNKGFTEIDQKAVEDAVERAYAELKSTLDKVYSDASKDGVGKTDATAVEAPVAKVDTPTEASGSTDTSTK</sequence>
<dbReference type="NCBIfam" id="TIGR01673">
    <property type="entry name" value="holin_LLH"/>
    <property type="match status" value="1"/>
</dbReference>
<reference evidence="2 3" key="1">
    <citation type="journal article" date="2009" name="Gene">
        <title>Genome of a virulent bacteriophage Lb338-1 that lyses the probiotic Lactobacillus paracasei cheese strain.</title>
        <authorList>
            <person name="Alemayehu D."/>
            <person name="Ross R.P."/>
            <person name="O'Sullivan O."/>
            <person name="Coffey A."/>
            <person name="Stanton C."/>
            <person name="Fitzgerald G.F."/>
            <person name="McAuliffe O."/>
        </authorList>
    </citation>
    <scope>NUCLEOTIDE SEQUENCE [LARGE SCALE GENOMIC DNA]</scope>
    <source>
        <strain evidence="2">Lb338-1</strain>
    </source>
</reference>
<dbReference type="InterPro" id="IPR010026">
    <property type="entry name" value="Phage_holin_LL-H"/>
</dbReference>
<dbReference type="GeneID" id="7750981"/>
<dbReference type="OrthoDB" id="14198at10239"/>
<organism evidence="2 3">
    <name type="scientific">Lactobacillus phage Lb338-1</name>
    <dbReference type="NCBI Taxonomy" id="2892342"/>
    <lineage>
        <taxon>Viruses</taxon>
        <taxon>Duplodnaviria</taxon>
        <taxon>Heunggongvirae</taxon>
        <taxon>Uroviricota</taxon>
        <taxon>Caudoviricetes</taxon>
        <taxon>Herelleviridae</taxon>
        <taxon>Mooreparkvirus</taxon>
        <taxon>Mooreparkvirus Lb3381</taxon>
    </lineage>
</organism>
<accession>C1KFN6</accession>
<keyword evidence="3" id="KW-1185">Reference proteome</keyword>
<evidence type="ECO:0000313" key="3">
    <source>
        <dbReference type="Proteomes" id="UP000001878"/>
    </source>
</evidence>